<feature type="compositionally biased region" description="Basic and acidic residues" evidence="1">
    <location>
        <begin position="51"/>
        <end position="64"/>
    </location>
</feature>
<dbReference type="EMBL" id="AXCR01000012">
    <property type="protein sequence ID" value="KJR80582.1"/>
    <property type="molecule type" value="Genomic_DNA"/>
</dbReference>
<dbReference type="Proteomes" id="UP000033710">
    <property type="component" value="Unassembled WGS sequence"/>
</dbReference>
<dbReference type="KEGG" id="ssck:SPSK_05662"/>
<proteinExistence type="predicted"/>
<dbReference type="AlphaFoldDB" id="A0A0F2LSX9"/>
<reference evidence="2 3" key="2">
    <citation type="journal article" date="2015" name="Eukaryot. Cell">
        <title>Asexual propagation of a virulent clone complex in a human and feline outbreak of sporotrichosis.</title>
        <authorList>
            <person name="Teixeira Mde M."/>
            <person name="Rodrigues A.M."/>
            <person name="Tsui C.K."/>
            <person name="de Almeida L.G."/>
            <person name="Van Diepeningen A.D."/>
            <person name="van den Ende B.G."/>
            <person name="Fernandes G.F."/>
            <person name="Kano R."/>
            <person name="Hamelin R.C."/>
            <person name="Lopes-Bezerra L.M."/>
            <person name="Vasconcelos A.T."/>
            <person name="de Hoog S."/>
            <person name="de Camargo Z.P."/>
            <person name="Felipe M.S."/>
        </authorList>
    </citation>
    <scope>NUCLEOTIDE SEQUENCE [LARGE SCALE GENOMIC DNA]</scope>
    <source>
        <strain evidence="2 3">1099-18</strain>
    </source>
</reference>
<sequence>MSGRYSVEDTDYEEAKKEQKTSQCDTKGKMHTRIATEYGVRSGLASRGKHDRGQNDPGKNDGHEQYALRSAPEDLVPSFQADLGVLYNKRSGWVYRMSHLKRYRLGPLECVAFKVAHLFENTEGAPFVGRFLCRTIIS</sequence>
<accession>A0A0F2LSX9</accession>
<dbReference type="RefSeq" id="XP_016583258.1">
    <property type="nucleotide sequence ID" value="XM_016732403.1"/>
</dbReference>
<comment type="caution">
    <text evidence="2">The sequence shown here is derived from an EMBL/GenBank/DDBJ whole genome shotgun (WGS) entry which is preliminary data.</text>
</comment>
<feature type="region of interest" description="Disordered" evidence="1">
    <location>
        <begin position="1"/>
        <end position="64"/>
    </location>
</feature>
<reference evidence="2 3" key="1">
    <citation type="journal article" date="2014" name="BMC Genomics">
        <title>Comparative genomics of the major fungal agents of human and animal Sporotrichosis: Sporothrix schenckii and Sporothrix brasiliensis.</title>
        <authorList>
            <person name="Teixeira M.M."/>
            <person name="de Almeida L.G."/>
            <person name="Kubitschek-Barreira P."/>
            <person name="Alves F.L."/>
            <person name="Kioshima E.S."/>
            <person name="Abadio A.K."/>
            <person name="Fernandes L."/>
            <person name="Derengowski L.S."/>
            <person name="Ferreira K.S."/>
            <person name="Souza R.C."/>
            <person name="Ruiz J.C."/>
            <person name="de Andrade N.C."/>
            <person name="Paes H.C."/>
            <person name="Nicola A.M."/>
            <person name="Albuquerque P."/>
            <person name="Gerber A.L."/>
            <person name="Martins V.P."/>
            <person name="Peconick L.D."/>
            <person name="Neto A.V."/>
            <person name="Chaucanez C.B."/>
            <person name="Silva P.A."/>
            <person name="Cunha O.L."/>
            <person name="de Oliveira F.F."/>
            <person name="dos Santos T.C."/>
            <person name="Barros A.L."/>
            <person name="Soares M.A."/>
            <person name="de Oliveira L.M."/>
            <person name="Marini M.M."/>
            <person name="Villalobos-Duno H."/>
            <person name="Cunha M.M."/>
            <person name="de Hoog S."/>
            <person name="da Silveira J.F."/>
            <person name="Henrissat B."/>
            <person name="Nino-Vega G.A."/>
            <person name="Cisalpino P.S."/>
            <person name="Mora-Montes H.M."/>
            <person name="Almeida S.R."/>
            <person name="Stajich J.E."/>
            <person name="Lopes-Bezerra L.M."/>
            <person name="Vasconcelos A.T."/>
            <person name="Felipe M.S."/>
        </authorList>
    </citation>
    <scope>NUCLEOTIDE SEQUENCE [LARGE SCALE GENOMIC DNA]</scope>
    <source>
        <strain evidence="2 3">1099-18</strain>
    </source>
</reference>
<evidence type="ECO:0000313" key="3">
    <source>
        <dbReference type="Proteomes" id="UP000033710"/>
    </source>
</evidence>
<evidence type="ECO:0000256" key="1">
    <source>
        <dbReference type="SAM" id="MobiDB-lite"/>
    </source>
</evidence>
<organism evidence="2 3">
    <name type="scientific">Sporothrix schenckii 1099-18</name>
    <dbReference type="NCBI Taxonomy" id="1397361"/>
    <lineage>
        <taxon>Eukaryota</taxon>
        <taxon>Fungi</taxon>
        <taxon>Dikarya</taxon>
        <taxon>Ascomycota</taxon>
        <taxon>Pezizomycotina</taxon>
        <taxon>Sordariomycetes</taxon>
        <taxon>Sordariomycetidae</taxon>
        <taxon>Ophiostomatales</taxon>
        <taxon>Ophiostomataceae</taxon>
        <taxon>Sporothrix</taxon>
    </lineage>
</organism>
<name>A0A0F2LSX9_SPOSC</name>
<gene>
    <name evidence="2" type="ORF">SPSK_05662</name>
</gene>
<evidence type="ECO:0000313" key="2">
    <source>
        <dbReference type="EMBL" id="KJR80582.1"/>
    </source>
</evidence>
<dbReference type="VEuPathDB" id="FungiDB:SPSK_05662"/>
<dbReference type="GeneID" id="27667680"/>
<protein>
    <submittedName>
        <fullName evidence="2">Uncharacterized protein</fullName>
    </submittedName>
</protein>